<evidence type="ECO:0000256" key="3">
    <source>
        <dbReference type="ARBA" id="ARBA00022729"/>
    </source>
</evidence>
<feature type="domain" description="Ig-like" evidence="8">
    <location>
        <begin position="1"/>
        <end position="93"/>
    </location>
</feature>
<dbReference type="GeneTree" id="ENSGT00970000196780"/>
<evidence type="ECO:0000256" key="5">
    <source>
        <dbReference type="ARBA" id="ARBA00023136"/>
    </source>
</evidence>
<organism evidence="9 10">
    <name type="scientific">Callorhinchus milii</name>
    <name type="common">Ghost shark</name>
    <dbReference type="NCBI Taxonomy" id="7868"/>
    <lineage>
        <taxon>Eukaryota</taxon>
        <taxon>Metazoa</taxon>
        <taxon>Chordata</taxon>
        <taxon>Craniata</taxon>
        <taxon>Vertebrata</taxon>
        <taxon>Chondrichthyes</taxon>
        <taxon>Holocephali</taxon>
        <taxon>Chimaeriformes</taxon>
        <taxon>Callorhinchidae</taxon>
        <taxon>Callorhinchus</taxon>
    </lineage>
</organism>
<reference evidence="10" key="1">
    <citation type="journal article" date="2006" name="Science">
        <title>Ancient noncoding elements conserved in the human genome.</title>
        <authorList>
            <person name="Venkatesh B."/>
            <person name="Kirkness E.F."/>
            <person name="Loh Y.H."/>
            <person name="Halpern A.L."/>
            <person name="Lee A.P."/>
            <person name="Johnson J."/>
            <person name="Dandona N."/>
            <person name="Viswanathan L.D."/>
            <person name="Tay A."/>
            <person name="Venter J.C."/>
            <person name="Strausberg R.L."/>
            <person name="Brenner S."/>
        </authorList>
    </citation>
    <scope>NUCLEOTIDE SEQUENCE [LARGE SCALE GENOMIC DNA]</scope>
</reference>
<reference evidence="10" key="3">
    <citation type="journal article" date="2014" name="Nature">
        <title>Elephant shark genome provides unique insights into gnathostome evolution.</title>
        <authorList>
            <consortium name="International Elephant Shark Genome Sequencing Consortium"/>
            <person name="Venkatesh B."/>
            <person name="Lee A.P."/>
            <person name="Ravi V."/>
            <person name="Maurya A.K."/>
            <person name="Lian M.M."/>
            <person name="Swann J.B."/>
            <person name="Ohta Y."/>
            <person name="Flajnik M.F."/>
            <person name="Sutoh Y."/>
            <person name="Kasahara M."/>
            <person name="Hoon S."/>
            <person name="Gangu V."/>
            <person name="Roy S.W."/>
            <person name="Irimia M."/>
            <person name="Korzh V."/>
            <person name="Kondrychyn I."/>
            <person name="Lim Z.W."/>
            <person name="Tay B.H."/>
            <person name="Tohari S."/>
            <person name="Kong K.W."/>
            <person name="Ho S."/>
            <person name="Lorente-Galdos B."/>
            <person name="Quilez J."/>
            <person name="Marques-Bonet T."/>
            <person name="Raney B.J."/>
            <person name="Ingham P.W."/>
            <person name="Tay A."/>
            <person name="Hillier L.W."/>
            <person name="Minx P."/>
            <person name="Boehm T."/>
            <person name="Wilson R.K."/>
            <person name="Brenner S."/>
            <person name="Warren W.C."/>
        </authorList>
    </citation>
    <scope>NUCLEOTIDE SEQUENCE [LARGE SCALE GENOMIC DNA]</scope>
</reference>
<dbReference type="InterPro" id="IPR013783">
    <property type="entry name" value="Ig-like_fold"/>
</dbReference>
<dbReference type="GO" id="GO:0002376">
    <property type="term" value="P:immune system process"/>
    <property type="evidence" value="ECO:0007669"/>
    <property type="project" value="UniProtKB-KW"/>
</dbReference>
<keyword evidence="10" id="KW-1185">Reference proteome</keyword>
<dbReference type="InterPro" id="IPR007110">
    <property type="entry name" value="Ig-like_dom"/>
</dbReference>
<dbReference type="Proteomes" id="UP000314986">
    <property type="component" value="Unassembled WGS sequence"/>
</dbReference>
<reference evidence="9" key="4">
    <citation type="submission" date="2025-08" db="UniProtKB">
        <authorList>
            <consortium name="Ensembl"/>
        </authorList>
    </citation>
    <scope>IDENTIFICATION</scope>
</reference>
<dbReference type="GO" id="GO:0009617">
    <property type="term" value="P:response to bacterium"/>
    <property type="evidence" value="ECO:0007669"/>
    <property type="project" value="TreeGrafter"/>
</dbReference>
<sequence length="131" mass="14461">TCNLKPTGSSYSVSHISWYRQSPGEGLKYLLQRKPSGEGGNPTGDHISASLDTAKKISVLTIAGLRLTDSALYHCALSLHHRDTHHKKPRTITLITTNAGKQYSTVSDRRCNRSSPNCHRALHFIELISSH</sequence>
<comment type="subcellular location">
    <subcellularLocation>
        <location evidence="1">Cell membrane</location>
    </subcellularLocation>
</comment>
<dbReference type="InParanoid" id="A0A4W3GHB7"/>
<dbReference type="Pfam" id="PF07686">
    <property type="entry name" value="V-set"/>
    <property type="match status" value="1"/>
</dbReference>
<evidence type="ECO:0000256" key="6">
    <source>
        <dbReference type="ARBA" id="ARBA00023157"/>
    </source>
</evidence>
<accession>A0A4W3GHB7</accession>
<evidence type="ECO:0000256" key="7">
    <source>
        <dbReference type="ARBA" id="ARBA00023180"/>
    </source>
</evidence>
<keyword evidence="5" id="KW-0472">Membrane</keyword>
<reference evidence="9" key="5">
    <citation type="submission" date="2025-09" db="UniProtKB">
        <authorList>
            <consortium name="Ensembl"/>
        </authorList>
    </citation>
    <scope>IDENTIFICATION</scope>
</reference>
<keyword evidence="6" id="KW-1015">Disulfide bond</keyword>
<dbReference type="SUPFAM" id="SSF48726">
    <property type="entry name" value="Immunoglobulin"/>
    <property type="match status" value="1"/>
</dbReference>
<dbReference type="InterPro" id="IPR013106">
    <property type="entry name" value="Ig_V-set"/>
</dbReference>
<evidence type="ECO:0000256" key="4">
    <source>
        <dbReference type="ARBA" id="ARBA00022859"/>
    </source>
</evidence>
<keyword evidence="7" id="KW-0325">Glycoprotein</keyword>
<dbReference type="Ensembl" id="ENSCMIT00000002866.1">
    <property type="protein sequence ID" value="ENSCMIP00000002771.1"/>
    <property type="gene ID" value="ENSCMIG00000001649.1"/>
</dbReference>
<dbReference type="InterPro" id="IPR052051">
    <property type="entry name" value="TCR_complex_component"/>
</dbReference>
<protein>
    <recommendedName>
        <fullName evidence="8">Ig-like domain-containing protein</fullName>
    </recommendedName>
</protein>
<keyword evidence="4" id="KW-0391">Immunity</keyword>
<keyword evidence="2" id="KW-1003">Cell membrane</keyword>
<proteinExistence type="predicted"/>
<reference evidence="10" key="2">
    <citation type="journal article" date="2007" name="PLoS Biol.">
        <title>Survey sequencing and comparative analysis of the elephant shark (Callorhinchus milii) genome.</title>
        <authorList>
            <person name="Venkatesh B."/>
            <person name="Kirkness E.F."/>
            <person name="Loh Y.H."/>
            <person name="Halpern A.L."/>
            <person name="Lee A.P."/>
            <person name="Johnson J."/>
            <person name="Dandona N."/>
            <person name="Viswanathan L.D."/>
            <person name="Tay A."/>
            <person name="Venter J.C."/>
            <person name="Strausberg R.L."/>
            <person name="Brenner S."/>
        </authorList>
    </citation>
    <scope>NUCLEOTIDE SEQUENCE [LARGE SCALE GENOMIC DNA]</scope>
</reference>
<dbReference type="PANTHER" id="PTHR19433">
    <property type="entry name" value="T-CELL RECEPTOR ALPHA CHAIN V REGION-RELATED"/>
    <property type="match status" value="1"/>
</dbReference>
<name>A0A4W3GHB7_CALMI</name>
<evidence type="ECO:0000313" key="10">
    <source>
        <dbReference type="Proteomes" id="UP000314986"/>
    </source>
</evidence>
<dbReference type="InterPro" id="IPR036179">
    <property type="entry name" value="Ig-like_dom_sf"/>
</dbReference>
<dbReference type="AlphaFoldDB" id="A0A4W3GHB7"/>
<keyword evidence="3" id="KW-0732">Signal</keyword>
<dbReference type="SMART" id="SM00406">
    <property type="entry name" value="IGv"/>
    <property type="match status" value="1"/>
</dbReference>
<dbReference type="PROSITE" id="PS50835">
    <property type="entry name" value="IG_LIKE"/>
    <property type="match status" value="1"/>
</dbReference>
<evidence type="ECO:0000256" key="2">
    <source>
        <dbReference type="ARBA" id="ARBA00022475"/>
    </source>
</evidence>
<evidence type="ECO:0000256" key="1">
    <source>
        <dbReference type="ARBA" id="ARBA00004236"/>
    </source>
</evidence>
<evidence type="ECO:0000259" key="8">
    <source>
        <dbReference type="PROSITE" id="PS50835"/>
    </source>
</evidence>
<dbReference type="Gene3D" id="2.60.40.10">
    <property type="entry name" value="Immunoglobulins"/>
    <property type="match status" value="1"/>
</dbReference>
<evidence type="ECO:0000313" key="9">
    <source>
        <dbReference type="Ensembl" id="ENSCMIP00000002771.1"/>
    </source>
</evidence>
<dbReference type="GO" id="GO:0005886">
    <property type="term" value="C:plasma membrane"/>
    <property type="evidence" value="ECO:0007669"/>
    <property type="project" value="UniProtKB-SubCell"/>
</dbReference>